<dbReference type="KEGG" id="bkw:BkAM31D_16555"/>
<evidence type="ECO:0000313" key="2">
    <source>
        <dbReference type="EMBL" id="ARK31333.1"/>
    </source>
</evidence>
<evidence type="ECO:0000313" key="3">
    <source>
        <dbReference type="Proteomes" id="UP000193006"/>
    </source>
</evidence>
<dbReference type="RefSeq" id="WP_066159273.1">
    <property type="nucleotide sequence ID" value="NZ_CP020814.1"/>
</dbReference>
<proteinExistence type="predicted"/>
<dbReference type="STRING" id="199441.BkAM31D_16555"/>
<sequence length="112" mass="12914">MIHKLLMVIVLLLTFFLQSYIHIYNVSIDEGYEIFHSDDLKSTGIVGGLSSSTFLIFVQAAVLWITYSLNMNQYSKFIMDLLRSSVPLIKMKLNLITIKFQSTFFSFFVLSN</sequence>
<gene>
    <name evidence="2" type="ORF">BkAM31D_16555</name>
</gene>
<feature type="transmembrane region" description="Helical" evidence="1">
    <location>
        <begin position="45"/>
        <end position="70"/>
    </location>
</feature>
<dbReference type="EMBL" id="CP020814">
    <property type="protein sequence ID" value="ARK31333.1"/>
    <property type="molecule type" value="Genomic_DNA"/>
</dbReference>
<accession>A0A1X9MGT8</accession>
<reference evidence="2 3" key="1">
    <citation type="submission" date="2017-04" db="EMBL/GenBank/DDBJ databases">
        <title>Bacillus krulwichiae AM31D Genome sequencing and assembly.</title>
        <authorList>
            <person name="Krulwich T.A."/>
            <person name="Anastor L."/>
            <person name="Ehrlich R."/>
            <person name="Ehrlich G.D."/>
            <person name="Janto B."/>
        </authorList>
    </citation>
    <scope>NUCLEOTIDE SEQUENCE [LARGE SCALE GENOMIC DNA]</scope>
    <source>
        <strain evidence="2 3">AM31D</strain>
    </source>
</reference>
<protein>
    <submittedName>
        <fullName evidence="2">Uncharacterized protein</fullName>
    </submittedName>
</protein>
<keyword evidence="1" id="KW-0472">Membrane</keyword>
<dbReference type="AlphaFoldDB" id="A0A1X9MGT8"/>
<name>A0A1X9MGT8_9BACI</name>
<organism evidence="2 3">
    <name type="scientific">Halalkalibacter krulwichiae</name>
    <dbReference type="NCBI Taxonomy" id="199441"/>
    <lineage>
        <taxon>Bacteria</taxon>
        <taxon>Bacillati</taxon>
        <taxon>Bacillota</taxon>
        <taxon>Bacilli</taxon>
        <taxon>Bacillales</taxon>
        <taxon>Bacillaceae</taxon>
        <taxon>Halalkalibacter</taxon>
    </lineage>
</organism>
<keyword evidence="3" id="KW-1185">Reference proteome</keyword>
<dbReference type="Proteomes" id="UP000193006">
    <property type="component" value="Chromosome"/>
</dbReference>
<keyword evidence="1" id="KW-1133">Transmembrane helix</keyword>
<keyword evidence="1" id="KW-0812">Transmembrane</keyword>
<evidence type="ECO:0000256" key="1">
    <source>
        <dbReference type="SAM" id="Phobius"/>
    </source>
</evidence>